<reference evidence="2 3" key="1">
    <citation type="submission" date="2017-10" db="EMBL/GenBank/DDBJ databases">
        <title>Development of genomic resources for the powdery mildew, Erysiphe pulchra.</title>
        <authorList>
            <person name="Wadl P.A."/>
            <person name="Mack B.M."/>
            <person name="Moore G."/>
            <person name="Beltz S.B."/>
        </authorList>
    </citation>
    <scope>NUCLEOTIDE SEQUENCE [LARGE SCALE GENOMIC DNA]</scope>
    <source>
        <strain evidence="2">Cflorida</strain>
    </source>
</reference>
<organism evidence="2 3">
    <name type="scientific">Erysiphe pulchra</name>
    <dbReference type="NCBI Taxonomy" id="225359"/>
    <lineage>
        <taxon>Eukaryota</taxon>
        <taxon>Fungi</taxon>
        <taxon>Dikarya</taxon>
        <taxon>Ascomycota</taxon>
        <taxon>Pezizomycotina</taxon>
        <taxon>Leotiomycetes</taxon>
        <taxon>Erysiphales</taxon>
        <taxon>Erysiphaceae</taxon>
        <taxon>Erysiphe</taxon>
    </lineage>
</organism>
<evidence type="ECO:0000256" key="1">
    <source>
        <dbReference type="SAM" id="SignalP"/>
    </source>
</evidence>
<keyword evidence="1" id="KW-0732">Signal</keyword>
<protein>
    <recommendedName>
        <fullName evidence="4">Small secreted protein</fullName>
    </recommendedName>
</protein>
<keyword evidence="3" id="KW-1185">Reference proteome</keyword>
<feature type="chain" id="PRO_5015471761" description="Small secreted protein" evidence="1">
    <location>
        <begin position="19"/>
        <end position="163"/>
    </location>
</feature>
<sequence length="163" mass="17233">MLYIQILTLLACAQVAISNPVSVQSKPKGPVVKPHSNPRSYFKAVQLNDSPGKLNATNPTQDSVKRAASNFAQDVGIVSNAINEMANMTDQDAIKATALRALKAEVDEDDQRAVLATAAGQAGAIPNSIIQQYTPTVFDGLDAISTDASPDSVAKNIKKIEDV</sequence>
<proteinExistence type="predicted"/>
<dbReference type="STRING" id="225359.A0A2S4PJ06"/>
<comment type="caution">
    <text evidence="2">The sequence shown here is derived from an EMBL/GenBank/DDBJ whole genome shotgun (WGS) entry which is preliminary data.</text>
</comment>
<evidence type="ECO:0008006" key="4">
    <source>
        <dbReference type="Google" id="ProtNLM"/>
    </source>
</evidence>
<dbReference type="EMBL" id="PEDP01004749">
    <property type="protein sequence ID" value="POS82036.1"/>
    <property type="molecule type" value="Genomic_DNA"/>
</dbReference>
<feature type="non-terminal residue" evidence="2">
    <location>
        <position position="163"/>
    </location>
</feature>
<evidence type="ECO:0000313" key="2">
    <source>
        <dbReference type="EMBL" id="POS82036.1"/>
    </source>
</evidence>
<name>A0A2S4PJ06_9PEZI</name>
<dbReference type="OrthoDB" id="2118427at2759"/>
<dbReference type="Proteomes" id="UP000237438">
    <property type="component" value="Unassembled WGS sequence"/>
</dbReference>
<feature type="signal peptide" evidence="1">
    <location>
        <begin position="1"/>
        <end position="18"/>
    </location>
</feature>
<accession>A0A2S4PJ06</accession>
<dbReference type="AlphaFoldDB" id="A0A2S4PJ06"/>
<evidence type="ECO:0000313" key="3">
    <source>
        <dbReference type="Proteomes" id="UP000237438"/>
    </source>
</evidence>
<gene>
    <name evidence="2" type="ORF">EPUL_006677</name>
</gene>